<evidence type="ECO:0000256" key="9">
    <source>
        <dbReference type="ARBA" id="ARBA00023136"/>
    </source>
</evidence>
<reference evidence="15 16" key="1">
    <citation type="submission" date="2017-05" db="EMBL/GenBank/DDBJ databases">
        <title>High clonality and local adaptation shapes Vibrionaceae linages within an endangered oasis.</title>
        <authorList>
            <person name="Vazquez-Rosas-Landa M."/>
        </authorList>
    </citation>
    <scope>NUCLEOTIDE SEQUENCE [LARGE SCALE GENOMIC DNA]</scope>
    <source>
        <strain evidence="15 16">P46_P4S1P180</strain>
    </source>
</reference>
<keyword evidence="5" id="KW-0406">Ion transport</keyword>
<feature type="chain" id="PRO_5031055931" evidence="13">
    <location>
        <begin position="32"/>
        <end position="1010"/>
    </location>
</feature>
<dbReference type="InterPro" id="IPR012910">
    <property type="entry name" value="Plug_dom"/>
</dbReference>
<organism evidence="15 16">
    <name type="scientific">Photobacterium halotolerans</name>
    <dbReference type="NCBI Taxonomy" id="265726"/>
    <lineage>
        <taxon>Bacteria</taxon>
        <taxon>Pseudomonadati</taxon>
        <taxon>Pseudomonadota</taxon>
        <taxon>Gammaproteobacteria</taxon>
        <taxon>Vibrionales</taxon>
        <taxon>Vibrionaceae</taxon>
        <taxon>Photobacterium</taxon>
    </lineage>
</organism>
<dbReference type="Pfam" id="PF00593">
    <property type="entry name" value="TonB_dep_Rec_b-barrel"/>
    <property type="match status" value="1"/>
</dbReference>
<keyword evidence="15" id="KW-0675">Receptor</keyword>
<evidence type="ECO:0000313" key="15">
    <source>
        <dbReference type="EMBL" id="NAW65500.1"/>
    </source>
</evidence>
<accession>A0A7X4WDQ0</accession>
<evidence type="ECO:0000256" key="6">
    <source>
        <dbReference type="ARBA" id="ARBA00022692"/>
    </source>
</evidence>
<evidence type="ECO:0000256" key="13">
    <source>
        <dbReference type="SAM" id="SignalP"/>
    </source>
</evidence>
<protein>
    <submittedName>
        <fullName evidence="15">TonB-dependent receptor</fullName>
    </submittedName>
</protein>
<dbReference type="GO" id="GO:0015344">
    <property type="term" value="F:siderophore uptake transmembrane transporter activity"/>
    <property type="evidence" value="ECO:0007669"/>
    <property type="project" value="TreeGrafter"/>
</dbReference>
<dbReference type="PANTHER" id="PTHR30069:SF41">
    <property type="entry name" value="HEME_HEMOPEXIN UTILIZATION PROTEIN C"/>
    <property type="match status" value="1"/>
</dbReference>
<evidence type="ECO:0000256" key="8">
    <source>
        <dbReference type="ARBA" id="ARBA00023077"/>
    </source>
</evidence>
<dbReference type="Gene3D" id="2.170.130.10">
    <property type="entry name" value="TonB-dependent receptor, plug domain"/>
    <property type="match status" value="1"/>
</dbReference>
<gene>
    <name evidence="15" type="ORF">CAG72_09745</name>
</gene>
<feature type="domain" description="Secretin/TonB short N-terminal" evidence="14">
    <location>
        <begin position="58"/>
        <end position="109"/>
    </location>
</feature>
<keyword evidence="6 11" id="KW-0812">Transmembrane</keyword>
<dbReference type="Gene3D" id="2.40.170.20">
    <property type="entry name" value="TonB-dependent receptor, beta-barrel domain"/>
    <property type="match status" value="2"/>
</dbReference>
<keyword evidence="7" id="KW-0408">Iron</keyword>
<dbReference type="InterPro" id="IPR037066">
    <property type="entry name" value="Plug_dom_sf"/>
</dbReference>
<dbReference type="InterPro" id="IPR011662">
    <property type="entry name" value="Secretin/TonB_short_N"/>
</dbReference>
<comment type="caution">
    <text evidence="15">The sequence shown here is derived from an EMBL/GenBank/DDBJ whole genome shotgun (WGS) entry which is preliminary data.</text>
</comment>
<evidence type="ECO:0000313" key="16">
    <source>
        <dbReference type="Proteomes" id="UP000465712"/>
    </source>
</evidence>
<keyword evidence="13" id="KW-0732">Signal</keyword>
<keyword evidence="3 11" id="KW-0813">Transport</keyword>
<evidence type="ECO:0000256" key="3">
    <source>
        <dbReference type="ARBA" id="ARBA00022448"/>
    </source>
</evidence>
<dbReference type="SMART" id="SM00965">
    <property type="entry name" value="STN"/>
    <property type="match status" value="1"/>
</dbReference>
<evidence type="ECO:0000256" key="5">
    <source>
        <dbReference type="ARBA" id="ARBA00022496"/>
    </source>
</evidence>
<keyword evidence="5" id="KW-0410">Iron transport</keyword>
<evidence type="ECO:0000256" key="12">
    <source>
        <dbReference type="RuleBase" id="RU003357"/>
    </source>
</evidence>
<dbReference type="AlphaFoldDB" id="A0A7X4WDQ0"/>
<dbReference type="Proteomes" id="UP000465712">
    <property type="component" value="Unassembled WGS sequence"/>
</dbReference>
<evidence type="ECO:0000256" key="10">
    <source>
        <dbReference type="ARBA" id="ARBA00023237"/>
    </source>
</evidence>
<dbReference type="PROSITE" id="PS52016">
    <property type="entry name" value="TONB_DEPENDENT_REC_3"/>
    <property type="match status" value="1"/>
</dbReference>
<evidence type="ECO:0000256" key="4">
    <source>
        <dbReference type="ARBA" id="ARBA00022452"/>
    </source>
</evidence>
<dbReference type="InterPro" id="IPR036942">
    <property type="entry name" value="Beta-barrel_TonB_sf"/>
</dbReference>
<keyword evidence="9 11" id="KW-0472">Membrane</keyword>
<comment type="subcellular location">
    <subcellularLocation>
        <location evidence="1 11">Cell outer membrane</location>
        <topology evidence="1 11">Multi-pass membrane protein</topology>
    </subcellularLocation>
</comment>
<keyword evidence="10 11" id="KW-0998">Cell outer membrane</keyword>
<dbReference type="GO" id="GO:0044718">
    <property type="term" value="P:siderophore transmembrane transport"/>
    <property type="evidence" value="ECO:0007669"/>
    <property type="project" value="TreeGrafter"/>
</dbReference>
<keyword evidence="8 12" id="KW-0798">TonB box</keyword>
<sequence>MHHKVKPTLTALLLKAHLGLAVTTLPGIVWAESAEQQYDIPVGDLDTSLTQLALQSNLTLHMDASLSQGLRSDGLHGRFTPDQALALLLASTGLNASPQADGSYQVASNDKASNDNTMTLDTISVSYGESGGLTRDEAGGYAVYDQDISTVYSGKDDIERYKGKDAADMFKGMVNVYSGDARNGGGVDPSIRGVQGPGRVPLSIDGTEQDLTVWRGYRGVSNRNYIDPNLVGGVQVIKGPSLTPNVHTSVGGAVVVNTLSASDILNEGETFGGEIVVEGSNNAITPREPVLLTGQDYRDVPGFPQESPEYAYGDPSLWKVMSNDKENNPFAGEDYAYRLALAAKKDSYELLAAYAYRNKGNYFSGTRNADFYDNPNDAEFLMTRINPRSLARRQKPGYEVPNTSSELESYLLKAKFNLADQQTLEFGARYTDASYGEIMASRSGNIGSNGEMAQWPLSHVESQAYNIRYAWQPDNPYINLTSNLWTTYTVSDTNTAGGFPNYANRVDVAEPEPGASSLLRNTAATNAKDSRIGADLSNQMQLTDTLGLTLAGRYQYHKLRSDDEYRGTVDGWRHWPREGRRQEYEGQFNFQWQPVDYLRFTAGASYKNYWAMDDFLSDRIAAGDSRFTKEHSADKGMLLAYKTVEKYTPEEIEQKVAGVAKEIETTNFVNSIFGKPPLTAEEEAAMYAEARKTTYEAEHQDNEWLHDGEGRYSRTNNPCVIARQKKDNYIEDSCRSHGAPVGAYDKQISGGKKKGNAWVPALSATVMFTDTSRMYYRYTEAVRFPSMFESTLGFSANDNPYTGLDPEHAYNHEVAFIQNFEQADLKLTYFHHKTKDVIERSGNLLRFYNIDQQTLEGLEFQSRYDNGGFFSDLSLSYMLNNEVCDESLAILADFNGSVSDCVHAGFEGGYLTDQAIPEYSVNLNIGGRFFNRRMETGLRTIYIPGSNNEEELERDDALTFDAYAQYRFNEALALEVVGTNLTDLYYIDPLVRSSVPAPGRTVKVKLQVNF</sequence>
<evidence type="ECO:0000259" key="14">
    <source>
        <dbReference type="SMART" id="SM00965"/>
    </source>
</evidence>
<keyword evidence="4 11" id="KW-1134">Transmembrane beta strand</keyword>
<dbReference type="InterPro" id="IPR039426">
    <property type="entry name" value="TonB-dep_rcpt-like"/>
</dbReference>
<dbReference type="PANTHER" id="PTHR30069">
    <property type="entry name" value="TONB-DEPENDENT OUTER MEMBRANE RECEPTOR"/>
    <property type="match status" value="1"/>
</dbReference>
<evidence type="ECO:0000256" key="1">
    <source>
        <dbReference type="ARBA" id="ARBA00004571"/>
    </source>
</evidence>
<evidence type="ECO:0000256" key="2">
    <source>
        <dbReference type="ARBA" id="ARBA00009810"/>
    </source>
</evidence>
<evidence type="ECO:0000256" key="7">
    <source>
        <dbReference type="ARBA" id="ARBA00023004"/>
    </source>
</evidence>
<feature type="signal peptide" evidence="13">
    <location>
        <begin position="1"/>
        <end position="31"/>
    </location>
</feature>
<dbReference type="InterPro" id="IPR000531">
    <property type="entry name" value="Beta-barrel_TonB"/>
</dbReference>
<dbReference type="EMBL" id="WXWW01000149">
    <property type="protein sequence ID" value="NAW65500.1"/>
    <property type="molecule type" value="Genomic_DNA"/>
</dbReference>
<dbReference type="GO" id="GO:0009279">
    <property type="term" value="C:cell outer membrane"/>
    <property type="evidence" value="ECO:0007669"/>
    <property type="project" value="UniProtKB-SubCell"/>
</dbReference>
<comment type="similarity">
    <text evidence="2 11 12">Belongs to the TonB-dependent receptor family.</text>
</comment>
<dbReference type="RefSeq" id="WP_161444576.1">
    <property type="nucleotide sequence ID" value="NZ_WXWW01000149.1"/>
</dbReference>
<dbReference type="Gene3D" id="3.55.50.30">
    <property type="match status" value="1"/>
</dbReference>
<dbReference type="Pfam" id="PF07715">
    <property type="entry name" value="Plug"/>
    <property type="match status" value="1"/>
</dbReference>
<dbReference type="SUPFAM" id="SSF56935">
    <property type="entry name" value="Porins"/>
    <property type="match status" value="1"/>
</dbReference>
<proteinExistence type="inferred from homology"/>
<evidence type="ECO:0000256" key="11">
    <source>
        <dbReference type="PROSITE-ProRule" id="PRU01360"/>
    </source>
</evidence>
<name>A0A7X4WDQ0_9GAMM</name>